<gene>
    <name evidence="1" type="ORF">ETH_00022680</name>
</gene>
<keyword evidence="2" id="KW-1185">Reference proteome</keyword>
<dbReference type="GeneID" id="25253648"/>
<dbReference type="RefSeq" id="XP_013232336.1">
    <property type="nucleotide sequence ID" value="XM_013376882.1"/>
</dbReference>
<accession>U6KUF4</accession>
<protein>
    <submittedName>
        <fullName evidence="1">Uncharacterized protein</fullName>
    </submittedName>
</protein>
<evidence type="ECO:0000313" key="2">
    <source>
        <dbReference type="Proteomes" id="UP000030747"/>
    </source>
</evidence>
<reference evidence="1" key="1">
    <citation type="submission" date="2013-10" db="EMBL/GenBank/DDBJ databases">
        <title>Genomic analysis of the causative agents of coccidiosis in chickens.</title>
        <authorList>
            <person name="Reid A.J."/>
            <person name="Blake D."/>
            <person name="Billington K."/>
            <person name="Browne H."/>
            <person name="Dunn M."/>
            <person name="Hung S."/>
            <person name="Kawahara F."/>
            <person name="Miranda-Saavedra D."/>
            <person name="Mourier T."/>
            <person name="Nagra H."/>
            <person name="Otto T.D."/>
            <person name="Rawlings N."/>
            <person name="Sanchez A."/>
            <person name="Sanders M."/>
            <person name="Subramaniam C."/>
            <person name="Tay Y."/>
            <person name="Dear P."/>
            <person name="Doerig C."/>
            <person name="Gruber A."/>
            <person name="Parkinson J."/>
            <person name="Shirley M."/>
            <person name="Wan K.L."/>
            <person name="Berriman M."/>
            <person name="Tomley F."/>
            <person name="Pain A."/>
        </authorList>
    </citation>
    <scope>NUCLEOTIDE SEQUENCE [LARGE SCALE GENOMIC DNA]</scope>
    <source>
        <strain evidence="1">Houghton</strain>
    </source>
</reference>
<evidence type="ECO:0000313" key="1">
    <source>
        <dbReference type="EMBL" id="CDJ41586.1"/>
    </source>
</evidence>
<dbReference type="VEuPathDB" id="ToxoDB:ETH_00022680"/>
<dbReference type="OrthoDB" id="10321651at2759"/>
<dbReference type="AlphaFoldDB" id="U6KUF4"/>
<dbReference type="Proteomes" id="UP000030747">
    <property type="component" value="Unassembled WGS sequence"/>
</dbReference>
<name>U6KUF4_EIMTE</name>
<proteinExistence type="predicted"/>
<sequence>MRCLHTDLCAKRLAPQKLVGDLLVLACRSHEYLFPLIDAEKKCRKMAQEDQSEPYIKVEAVASFSPPLQPTISHRLEGDCTLTQKIELLRSSRRHQDGRTVILEGPLDLLTYLILVCIQTNLLRLQAFALASSRPLLTYLPRAHQQKIQVSTVLAKSVLLNKAHWPVLGVDFQDHLTKLQATGACLTARDGEWNAVAYADPEAALQSALAAEDDPFPKLRGAECGRLVLQVVALLVSQGPVGLQWASFLSVTNHQTFVFVVLLHDLTLQTPD</sequence>
<organism evidence="1 2">
    <name type="scientific">Eimeria tenella</name>
    <name type="common">Coccidian parasite</name>
    <dbReference type="NCBI Taxonomy" id="5802"/>
    <lineage>
        <taxon>Eukaryota</taxon>
        <taxon>Sar</taxon>
        <taxon>Alveolata</taxon>
        <taxon>Apicomplexa</taxon>
        <taxon>Conoidasida</taxon>
        <taxon>Coccidia</taxon>
        <taxon>Eucoccidiorida</taxon>
        <taxon>Eimeriorina</taxon>
        <taxon>Eimeriidae</taxon>
        <taxon>Eimeria</taxon>
    </lineage>
</organism>
<reference evidence="1" key="2">
    <citation type="submission" date="2013-10" db="EMBL/GenBank/DDBJ databases">
        <authorList>
            <person name="Aslett M."/>
        </authorList>
    </citation>
    <scope>NUCLEOTIDE SEQUENCE [LARGE SCALE GENOMIC DNA]</scope>
    <source>
        <strain evidence="1">Houghton</strain>
    </source>
</reference>
<dbReference type="EMBL" id="HG675638">
    <property type="protein sequence ID" value="CDJ41586.1"/>
    <property type="molecule type" value="Genomic_DNA"/>
</dbReference>